<gene>
    <name evidence="1" type="ORF">EHQ43_17610</name>
</gene>
<dbReference type="InterPro" id="IPR024524">
    <property type="entry name" value="DUF3800"/>
</dbReference>
<proteinExistence type="predicted"/>
<evidence type="ECO:0000313" key="2">
    <source>
        <dbReference type="Proteomes" id="UP000297641"/>
    </source>
</evidence>
<accession>A0A7I0IHK2</accession>
<evidence type="ECO:0000313" key="1">
    <source>
        <dbReference type="EMBL" id="TGL02176.1"/>
    </source>
</evidence>
<comment type="caution">
    <text evidence="1">The sequence shown here is derived from an EMBL/GenBank/DDBJ whole genome shotgun (WGS) entry which is preliminary data.</text>
</comment>
<protein>
    <submittedName>
        <fullName evidence="1">DUF3800 domain-containing protein</fullName>
    </submittedName>
</protein>
<dbReference type="AlphaFoldDB" id="A0A7I0IHK2"/>
<dbReference type="RefSeq" id="WP_135771900.1">
    <property type="nucleotide sequence ID" value="NZ_RQFT01000015.1"/>
</dbReference>
<sequence>MKIFLDESGVFSLTENQRNSYSCFGGLIIPEDCIEEIEFVFKKFKTRINALENEEIKGKDLNEIQYNEILTLLEKYDILFVATAIDTGFYAKRNILLHQQTQANKIRSAILEGDSNDIKVFFNSLADNLANLSLPLYIQSVCTRSCIENIIRKASLYYVQRKPNLLSKWEWLIDAKDSKITKYEKIWKEVSFPLLQTSFLKEPLEMLSDADYSFMISYEKPIGRNNIYELIKNIKNIDKETSFDISSLLEKMNFMDSKKNNLLQIADIFVTGLRRAFKNTLSYSGWRKIANFVVHAKIGNNAIELIDLTGELQSTNIPDHTKAIMHHFNTKSKQMIQI</sequence>
<reference evidence="1 2" key="1">
    <citation type="journal article" date="2019" name="PLoS Negl. Trop. Dis.">
        <title>Revisiting the worldwide diversity of Leptospira species in the environment.</title>
        <authorList>
            <person name="Vincent A.T."/>
            <person name="Schiettekatte O."/>
            <person name="Bourhy P."/>
            <person name="Veyrier F.J."/>
            <person name="Picardeau M."/>
        </authorList>
    </citation>
    <scope>NUCLEOTIDE SEQUENCE [LARGE SCALE GENOMIC DNA]</scope>
    <source>
        <strain evidence="1 2">201800273</strain>
    </source>
</reference>
<organism evidence="1 2">
    <name type="scientific">Leptospira bouyouniensis</name>
    <dbReference type="NCBI Taxonomy" id="2484911"/>
    <lineage>
        <taxon>Bacteria</taxon>
        <taxon>Pseudomonadati</taxon>
        <taxon>Spirochaetota</taxon>
        <taxon>Spirochaetia</taxon>
        <taxon>Leptospirales</taxon>
        <taxon>Leptospiraceae</taxon>
        <taxon>Leptospira</taxon>
    </lineage>
</organism>
<dbReference type="EMBL" id="RQFT01000015">
    <property type="protein sequence ID" value="TGL02176.1"/>
    <property type="molecule type" value="Genomic_DNA"/>
</dbReference>
<name>A0A7I0IHK2_9LEPT</name>
<dbReference type="Proteomes" id="UP000297641">
    <property type="component" value="Unassembled WGS sequence"/>
</dbReference>
<dbReference type="Pfam" id="PF12686">
    <property type="entry name" value="DUF3800"/>
    <property type="match status" value="1"/>
</dbReference>